<accession>M1BFK5</accession>
<keyword evidence="3" id="KW-1185">Reference proteome</keyword>
<dbReference type="InParanoid" id="M1BFK5"/>
<dbReference type="Proteomes" id="UP000011115">
    <property type="component" value="Unassembled WGS sequence"/>
</dbReference>
<protein>
    <submittedName>
        <fullName evidence="2">Uncharacterized protein</fullName>
    </submittedName>
</protein>
<dbReference type="AlphaFoldDB" id="M1BFK5"/>
<organism evidence="2 3">
    <name type="scientific">Solanum tuberosum</name>
    <name type="common">Potato</name>
    <dbReference type="NCBI Taxonomy" id="4113"/>
    <lineage>
        <taxon>Eukaryota</taxon>
        <taxon>Viridiplantae</taxon>
        <taxon>Streptophyta</taxon>
        <taxon>Embryophyta</taxon>
        <taxon>Tracheophyta</taxon>
        <taxon>Spermatophyta</taxon>
        <taxon>Magnoliopsida</taxon>
        <taxon>eudicotyledons</taxon>
        <taxon>Gunneridae</taxon>
        <taxon>Pentapetalae</taxon>
        <taxon>asterids</taxon>
        <taxon>lamiids</taxon>
        <taxon>Solanales</taxon>
        <taxon>Solanaceae</taxon>
        <taxon>Solanoideae</taxon>
        <taxon>Solaneae</taxon>
        <taxon>Solanum</taxon>
    </lineage>
</organism>
<reference evidence="2" key="2">
    <citation type="submission" date="2015-06" db="UniProtKB">
        <authorList>
            <consortium name="EnsemblPlants"/>
        </authorList>
    </citation>
    <scope>IDENTIFICATION</scope>
    <source>
        <strain evidence="2">DM1-3 516 R44</strain>
    </source>
</reference>
<dbReference type="HOGENOM" id="CLU_3036156_0_0_1"/>
<feature type="compositionally biased region" description="Polar residues" evidence="1">
    <location>
        <begin position="36"/>
        <end position="46"/>
    </location>
</feature>
<evidence type="ECO:0000256" key="1">
    <source>
        <dbReference type="SAM" id="MobiDB-lite"/>
    </source>
</evidence>
<dbReference type="PaxDb" id="4113-PGSC0003DMT400044080"/>
<name>M1BFK5_SOLTU</name>
<sequence>MPQVQICGKSITPAHPFNSPTVRFNVNDIKDNYCGSKTSKNETTNGIDYGLASPS</sequence>
<reference evidence="3" key="1">
    <citation type="journal article" date="2011" name="Nature">
        <title>Genome sequence and analysis of the tuber crop potato.</title>
        <authorList>
            <consortium name="The Potato Genome Sequencing Consortium"/>
        </authorList>
    </citation>
    <scope>NUCLEOTIDE SEQUENCE [LARGE SCALE GENOMIC DNA]</scope>
    <source>
        <strain evidence="3">cv. DM1-3 516 R44</strain>
    </source>
</reference>
<dbReference type="EnsemblPlants" id="PGSC0003DMT400044080">
    <property type="protein sequence ID" value="PGSC0003DMT400044080"/>
    <property type="gene ID" value="PGSC0003DMG400017104"/>
</dbReference>
<feature type="region of interest" description="Disordered" evidence="1">
    <location>
        <begin position="36"/>
        <end position="55"/>
    </location>
</feature>
<evidence type="ECO:0000313" key="3">
    <source>
        <dbReference type="Proteomes" id="UP000011115"/>
    </source>
</evidence>
<dbReference type="Gramene" id="PGSC0003DMT400044080">
    <property type="protein sequence ID" value="PGSC0003DMT400044080"/>
    <property type="gene ID" value="PGSC0003DMG400017104"/>
</dbReference>
<evidence type="ECO:0000313" key="2">
    <source>
        <dbReference type="EnsemblPlants" id="PGSC0003DMT400044080"/>
    </source>
</evidence>
<proteinExistence type="predicted"/>